<proteinExistence type="predicted"/>
<accession>A0AAV5RDH7</accession>
<dbReference type="AlphaFoldDB" id="A0AAV5RDH7"/>
<reference evidence="1 2" key="1">
    <citation type="journal article" date="2023" name="Elife">
        <title>Identification of key yeast species and microbe-microbe interactions impacting larval growth of Drosophila in the wild.</title>
        <authorList>
            <person name="Mure A."/>
            <person name="Sugiura Y."/>
            <person name="Maeda R."/>
            <person name="Honda K."/>
            <person name="Sakurai N."/>
            <person name="Takahashi Y."/>
            <person name="Watada M."/>
            <person name="Katoh T."/>
            <person name="Gotoh A."/>
            <person name="Gotoh Y."/>
            <person name="Taniguchi I."/>
            <person name="Nakamura K."/>
            <person name="Hayashi T."/>
            <person name="Katayama T."/>
            <person name="Uemura T."/>
            <person name="Hattori Y."/>
        </authorList>
    </citation>
    <scope>NUCLEOTIDE SEQUENCE [LARGE SCALE GENOMIC DNA]</scope>
    <source>
        <strain evidence="1 2">PK-24</strain>
    </source>
</reference>
<dbReference type="Proteomes" id="UP001378960">
    <property type="component" value="Unassembled WGS sequence"/>
</dbReference>
<keyword evidence="2" id="KW-1185">Reference proteome</keyword>
<dbReference type="EMBL" id="BTGB01000009">
    <property type="protein sequence ID" value="GMM48656.1"/>
    <property type="molecule type" value="Genomic_DNA"/>
</dbReference>
<sequence>MNKDIKNADTILAMAMDPMFVALKGGKPGRMKTLNEVKYEQLNKKFNKSELPYSSAQRK</sequence>
<comment type="caution">
    <text evidence="1">The sequence shown here is derived from an EMBL/GenBank/DDBJ whole genome shotgun (WGS) entry which is preliminary data.</text>
</comment>
<name>A0AAV5RDH7_PICKL</name>
<evidence type="ECO:0000313" key="1">
    <source>
        <dbReference type="EMBL" id="GMM48656.1"/>
    </source>
</evidence>
<evidence type="ECO:0000313" key="2">
    <source>
        <dbReference type="Proteomes" id="UP001378960"/>
    </source>
</evidence>
<gene>
    <name evidence="1" type="ORF">DAPK24_052540</name>
</gene>
<organism evidence="1 2">
    <name type="scientific">Pichia kluyveri</name>
    <name type="common">Yeast</name>
    <dbReference type="NCBI Taxonomy" id="36015"/>
    <lineage>
        <taxon>Eukaryota</taxon>
        <taxon>Fungi</taxon>
        <taxon>Dikarya</taxon>
        <taxon>Ascomycota</taxon>
        <taxon>Saccharomycotina</taxon>
        <taxon>Pichiomycetes</taxon>
        <taxon>Pichiales</taxon>
        <taxon>Pichiaceae</taxon>
        <taxon>Pichia</taxon>
    </lineage>
</organism>
<protein>
    <submittedName>
        <fullName evidence="1">Uncharacterized protein</fullName>
    </submittedName>
</protein>